<organism evidence="1 2">
    <name type="scientific">Nitrososphaera gargensis (strain Ga9.2)</name>
    <dbReference type="NCBI Taxonomy" id="1237085"/>
    <lineage>
        <taxon>Archaea</taxon>
        <taxon>Nitrososphaerota</taxon>
        <taxon>Nitrososphaeria</taxon>
        <taxon>Nitrososphaerales</taxon>
        <taxon>Nitrososphaeraceae</taxon>
        <taxon>Nitrososphaera</taxon>
    </lineage>
</organism>
<dbReference type="KEGG" id="nga:Ngar_c20630"/>
<reference evidence="1 2" key="1">
    <citation type="journal article" date="2012" name="Environ. Microbiol.">
        <title>The genome of the ammonia-oxidizing Candidatus Nitrososphaera gargensis: insights into metabolic versatility and environmental adaptations.</title>
        <authorList>
            <person name="Spang A."/>
            <person name="Poehlein A."/>
            <person name="Offre P."/>
            <person name="Zumbragel S."/>
            <person name="Haider S."/>
            <person name="Rychlik N."/>
            <person name="Nowka B."/>
            <person name="Schmeisser C."/>
            <person name="Lebedeva E.V."/>
            <person name="Rattei T."/>
            <person name="Bohm C."/>
            <person name="Schmid M."/>
            <person name="Galushko A."/>
            <person name="Hatzenpichler R."/>
            <person name="Weinmaier T."/>
            <person name="Daniel R."/>
            <person name="Schleper C."/>
            <person name="Spieck E."/>
            <person name="Streit W."/>
            <person name="Wagner M."/>
        </authorList>
    </citation>
    <scope>NUCLEOTIDE SEQUENCE [LARGE SCALE GENOMIC DNA]</scope>
    <source>
        <strain evidence="2">Ga9.2</strain>
    </source>
</reference>
<dbReference type="BioCyc" id="CNIT1237085:G1324-2061-MONOMER"/>
<dbReference type="STRING" id="1237085.Ngar_c20630"/>
<keyword evidence="2" id="KW-1185">Reference proteome</keyword>
<gene>
    <name evidence="1" type="ordered locus">Ngar_c20630</name>
</gene>
<evidence type="ECO:0000313" key="2">
    <source>
        <dbReference type="Proteomes" id="UP000008037"/>
    </source>
</evidence>
<protein>
    <submittedName>
        <fullName evidence="1">Uncharacterized protein</fullName>
    </submittedName>
</protein>
<name>K0IGP2_NITGG</name>
<evidence type="ECO:0000313" key="1">
    <source>
        <dbReference type="EMBL" id="AFU58995.1"/>
    </source>
</evidence>
<sequence>METTLVKRMAASTKNHVEDELKKIKVKILEEKLPIWLDSSFTLTQRLDERLDNNYWSASYFNALKTLKALQDRDVVEVKRFSELCSLRVTGASPTEDGDVPLIEGNNIRPNVVYPLFEKFTSMSENEGA</sequence>
<dbReference type="InParanoid" id="K0IGP2"/>
<dbReference type="AlphaFoldDB" id="K0IGP2"/>
<dbReference type="EMBL" id="CP002408">
    <property type="protein sequence ID" value="AFU58995.1"/>
    <property type="molecule type" value="Genomic_DNA"/>
</dbReference>
<proteinExistence type="predicted"/>
<dbReference type="Proteomes" id="UP000008037">
    <property type="component" value="Chromosome"/>
</dbReference>
<accession>K0IGP2</accession>
<dbReference type="HOGENOM" id="CLU_1943926_0_0_2"/>